<reference evidence="2" key="2">
    <citation type="submission" date="2018-05" db="EMBL/GenBank/DDBJ databases">
        <title>OpunRS2 (Oryza punctata Reference Sequence Version 2).</title>
        <authorList>
            <person name="Zhang J."/>
            <person name="Kudrna D."/>
            <person name="Lee S."/>
            <person name="Talag J."/>
            <person name="Welchert J."/>
            <person name="Wing R.A."/>
        </authorList>
    </citation>
    <scope>NUCLEOTIDE SEQUENCE [LARGE SCALE GENOMIC DNA]</scope>
</reference>
<evidence type="ECO:0000313" key="3">
    <source>
        <dbReference type="Proteomes" id="UP000026962"/>
    </source>
</evidence>
<dbReference type="AlphaFoldDB" id="A0A0E0JXC0"/>
<dbReference type="Proteomes" id="UP000026962">
    <property type="component" value="Chromosome 2"/>
</dbReference>
<proteinExistence type="predicted"/>
<evidence type="ECO:0000313" key="2">
    <source>
        <dbReference type="EnsemblPlants" id="OPUNC02G07780.1"/>
    </source>
</evidence>
<dbReference type="HOGENOM" id="CLU_944546_0_0_1"/>
<feature type="compositionally biased region" description="Basic and acidic residues" evidence="1">
    <location>
        <begin position="173"/>
        <end position="197"/>
    </location>
</feature>
<organism evidence="2">
    <name type="scientific">Oryza punctata</name>
    <name type="common">Red rice</name>
    <dbReference type="NCBI Taxonomy" id="4537"/>
    <lineage>
        <taxon>Eukaryota</taxon>
        <taxon>Viridiplantae</taxon>
        <taxon>Streptophyta</taxon>
        <taxon>Embryophyta</taxon>
        <taxon>Tracheophyta</taxon>
        <taxon>Spermatophyta</taxon>
        <taxon>Magnoliopsida</taxon>
        <taxon>Liliopsida</taxon>
        <taxon>Poales</taxon>
        <taxon>Poaceae</taxon>
        <taxon>BOP clade</taxon>
        <taxon>Oryzoideae</taxon>
        <taxon>Oryzeae</taxon>
        <taxon>Oryzinae</taxon>
        <taxon>Oryza</taxon>
    </lineage>
</organism>
<feature type="region of interest" description="Disordered" evidence="1">
    <location>
        <begin position="173"/>
        <end position="199"/>
    </location>
</feature>
<sequence>MGSYTNLYQDNIMVADYGKLPEANRQAFETHLEGLRFEKTLDARMNKLENWLNSRLLGTASTSYNSEHLYGVSSAYNLPSVPIQHNWSMRSTYNSLNMVDPKIISAEQYAGQTAAILPVRPQSMSLLGLAPTSVVPSNPMTSTRPKLKSLSDEIAEAFKIAFGVDTRIKKDPFQESQAKEAEISQKAKSDPPHDNVVDKAISPDNKIINMQTAEWARTSKSEPFICSILKPVVHKNRHGETKFTFDVAKCDNIFDYLLEHKQIELSQGHVIQPSVRTPVLQQESHVYFVPFPWIK</sequence>
<protein>
    <submittedName>
        <fullName evidence="2">Uncharacterized protein</fullName>
    </submittedName>
</protein>
<evidence type="ECO:0000256" key="1">
    <source>
        <dbReference type="SAM" id="MobiDB-lite"/>
    </source>
</evidence>
<keyword evidence="3" id="KW-1185">Reference proteome</keyword>
<reference evidence="2" key="1">
    <citation type="submission" date="2015-04" db="UniProtKB">
        <authorList>
            <consortium name="EnsemblPlants"/>
        </authorList>
    </citation>
    <scope>IDENTIFICATION</scope>
</reference>
<name>A0A0E0JXC0_ORYPU</name>
<accession>A0A0E0JXC0</accession>
<dbReference type="Gramene" id="OPUNC02G07780.1">
    <property type="protein sequence ID" value="OPUNC02G07780.1"/>
    <property type="gene ID" value="OPUNC02G07780"/>
</dbReference>
<dbReference type="EnsemblPlants" id="OPUNC02G07780.1">
    <property type="protein sequence ID" value="OPUNC02G07780.1"/>
    <property type="gene ID" value="OPUNC02G07780"/>
</dbReference>